<protein>
    <submittedName>
        <fullName evidence="2">Uncharacterized protein</fullName>
    </submittedName>
</protein>
<reference evidence="2" key="2">
    <citation type="submission" date="2022-06" db="UniProtKB">
        <authorList>
            <consortium name="EnsemblMetazoa"/>
        </authorList>
    </citation>
    <scope>IDENTIFICATION</scope>
</reference>
<reference evidence="3" key="1">
    <citation type="submission" date="2013-10" db="EMBL/GenBank/DDBJ databases">
        <title>Genome sequencing of Onchocerca volvulus.</title>
        <authorList>
            <person name="Cotton J."/>
            <person name="Tsai J."/>
            <person name="Stanley E."/>
            <person name="Tracey A."/>
            <person name="Holroyd N."/>
            <person name="Lustigman S."/>
            <person name="Berriman M."/>
        </authorList>
    </citation>
    <scope>NUCLEOTIDE SEQUENCE</scope>
</reference>
<evidence type="ECO:0000313" key="2">
    <source>
        <dbReference type="EnsemblMetazoa" id="OVOC11780.1"/>
    </source>
</evidence>
<accession>A0A8R1XTP1</accession>
<dbReference type="Proteomes" id="UP000024404">
    <property type="component" value="Unassembled WGS sequence"/>
</dbReference>
<keyword evidence="1" id="KW-1133">Transmembrane helix</keyword>
<dbReference type="AlphaFoldDB" id="A0A8R1XTP1"/>
<name>A0A8R1XTP1_ONCVO</name>
<sequence length="159" mass="17403">MLLFVIVKYSIALIIITISLIAQTDATLFGLTAECSAGVTGAGKSLLGGALSGGGLLTTVLGLGVGAISLAANFFGPRPSKKPKGRPYYLYIPGPYGFGCPCYPGYPGNNCWCGGNYYGPTPHYYYNNPYQSSCNNYQSSYNLQYYHNNYPYRYNYYRH</sequence>
<organism evidence="2 3">
    <name type="scientific">Onchocerca volvulus</name>
    <dbReference type="NCBI Taxonomy" id="6282"/>
    <lineage>
        <taxon>Eukaryota</taxon>
        <taxon>Metazoa</taxon>
        <taxon>Ecdysozoa</taxon>
        <taxon>Nematoda</taxon>
        <taxon>Chromadorea</taxon>
        <taxon>Rhabditida</taxon>
        <taxon>Spirurina</taxon>
        <taxon>Spiruromorpha</taxon>
        <taxon>Filarioidea</taxon>
        <taxon>Onchocercidae</taxon>
        <taxon>Onchocerca</taxon>
    </lineage>
</organism>
<proteinExistence type="predicted"/>
<dbReference type="EnsemblMetazoa" id="OVOC11780.1">
    <property type="protein sequence ID" value="OVOC11780.1"/>
    <property type="gene ID" value="WBGene00248589"/>
</dbReference>
<keyword evidence="1" id="KW-0812">Transmembrane</keyword>
<keyword evidence="1" id="KW-0472">Membrane</keyword>
<feature type="transmembrane region" description="Helical" evidence="1">
    <location>
        <begin position="50"/>
        <end position="76"/>
    </location>
</feature>
<dbReference type="EMBL" id="CMVM020000015">
    <property type="status" value="NOT_ANNOTATED_CDS"/>
    <property type="molecule type" value="Genomic_DNA"/>
</dbReference>
<evidence type="ECO:0000313" key="3">
    <source>
        <dbReference type="Proteomes" id="UP000024404"/>
    </source>
</evidence>
<keyword evidence="3" id="KW-1185">Reference proteome</keyword>
<evidence type="ECO:0000256" key="1">
    <source>
        <dbReference type="SAM" id="Phobius"/>
    </source>
</evidence>